<proteinExistence type="predicted"/>
<gene>
    <name evidence="3" type="ORF">MCHLO_09120</name>
</gene>
<feature type="signal peptide" evidence="2">
    <location>
        <begin position="1"/>
        <end position="27"/>
    </location>
</feature>
<keyword evidence="2" id="KW-0732">Signal</keyword>
<feature type="chain" id="PRO_5045280128" description="Growth-regulating factor" evidence="2">
    <location>
        <begin position="28"/>
        <end position="184"/>
    </location>
</feature>
<feature type="region of interest" description="Disordered" evidence="1">
    <location>
        <begin position="52"/>
        <end position="88"/>
    </location>
</feature>
<evidence type="ECO:0000313" key="3">
    <source>
        <dbReference type="EMBL" id="GAT52032.1"/>
    </source>
</evidence>
<feature type="compositionally biased region" description="Polar residues" evidence="1">
    <location>
        <begin position="70"/>
        <end position="81"/>
    </location>
</feature>
<feature type="compositionally biased region" description="Basic and acidic residues" evidence="1">
    <location>
        <begin position="52"/>
        <end position="66"/>
    </location>
</feature>
<evidence type="ECO:0008006" key="5">
    <source>
        <dbReference type="Google" id="ProtNLM"/>
    </source>
</evidence>
<evidence type="ECO:0000313" key="4">
    <source>
        <dbReference type="Proteomes" id="UP000815677"/>
    </source>
</evidence>
<dbReference type="EMBL" id="DF847509">
    <property type="protein sequence ID" value="GAT52032.1"/>
    <property type="molecule type" value="Genomic_DNA"/>
</dbReference>
<protein>
    <recommendedName>
        <fullName evidence="5">Growth-regulating factor</fullName>
    </recommendedName>
</protein>
<sequence>MHRNHSSSPLWVVLFLLDRDYINLVNARKCAQVLGPRGRCSKWAISGSRYCEEHGGKTKRQADQARKNPPRTTTNSAPSKGTGSGHGNTYAMAAGYTHSGYPANPSAFAQPSALPAASAGYGNAPAFGGYGQAYASPQPGAYGAPGHIGYAYPASLHQASPGVAANPVYPGNQVNARPHYPGGK</sequence>
<name>A0ABQ0LLV7_MYCCL</name>
<accession>A0ABQ0LLV7</accession>
<keyword evidence="4" id="KW-1185">Reference proteome</keyword>
<dbReference type="Proteomes" id="UP000815677">
    <property type="component" value="Unassembled WGS sequence"/>
</dbReference>
<organism evidence="3 4">
    <name type="scientific">Mycena chlorophos</name>
    <name type="common">Agaric fungus</name>
    <name type="synonym">Agaricus chlorophos</name>
    <dbReference type="NCBI Taxonomy" id="658473"/>
    <lineage>
        <taxon>Eukaryota</taxon>
        <taxon>Fungi</taxon>
        <taxon>Dikarya</taxon>
        <taxon>Basidiomycota</taxon>
        <taxon>Agaricomycotina</taxon>
        <taxon>Agaricomycetes</taxon>
        <taxon>Agaricomycetidae</taxon>
        <taxon>Agaricales</taxon>
        <taxon>Marasmiineae</taxon>
        <taxon>Mycenaceae</taxon>
        <taxon>Mycena</taxon>
    </lineage>
</organism>
<evidence type="ECO:0000256" key="2">
    <source>
        <dbReference type="SAM" id="SignalP"/>
    </source>
</evidence>
<reference evidence="3" key="1">
    <citation type="submission" date="2014-09" db="EMBL/GenBank/DDBJ databases">
        <title>Genome sequence of the luminous mushroom Mycena chlorophos for searching fungal bioluminescence genes.</title>
        <authorList>
            <person name="Tanaka Y."/>
            <person name="Kasuga D."/>
            <person name="Oba Y."/>
            <person name="Hase S."/>
            <person name="Sato K."/>
            <person name="Oba Y."/>
            <person name="Sakakibara Y."/>
        </authorList>
    </citation>
    <scope>NUCLEOTIDE SEQUENCE</scope>
</reference>
<evidence type="ECO:0000256" key="1">
    <source>
        <dbReference type="SAM" id="MobiDB-lite"/>
    </source>
</evidence>